<dbReference type="SUPFAM" id="SSF55021">
    <property type="entry name" value="ACT-like"/>
    <property type="match status" value="1"/>
</dbReference>
<accession>A0A6A7KBZ4</accession>
<evidence type="ECO:0000313" key="4">
    <source>
        <dbReference type="Proteomes" id="UP000440004"/>
    </source>
</evidence>
<dbReference type="AlphaFoldDB" id="A0A6A7KBZ4"/>
<dbReference type="InterPro" id="IPR008310">
    <property type="entry name" value="UPF0735_ACT_dom-cont"/>
</dbReference>
<evidence type="ECO:0000313" key="3">
    <source>
        <dbReference type="EMBL" id="MPW26916.1"/>
    </source>
</evidence>
<comment type="similarity">
    <text evidence="1">Belongs to the UPF0735 family.</text>
</comment>
<dbReference type="Proteomes" id="UP000440004">
    <property type="component" value="Unassembled WGS sequence"/>
</dbReference>
<dbReference type="EMBL" id="WHNX01000031">
    <property type="protein sequence ID" value="MPW26916.1"/>
    <property type="molecule type" value="Genomic_DNA"/>
</dbReference>
<protein>
    <recommendedName>
        <fullName evidence="1">UPF0735 ACT domain-containing protein GC105_14110</fullName>
    </recommendedName>
</protein>
<evidence type="ECO:0000259" key="2">
    <source>
        <dbReference type="PROSITE" id="PS51671"/>
    </source>
</evidence>
<organism evidence="3 4">
    <name type="scientific">Alkalibaculum sporogenes</name>
    <dbReference type="NCBI Taxonomy" id="2655001"/>
    <lineage>
        <taxon>Bacteria</taxon>
        <taxon>Bacillati</taxon>
        <taxon>Bacillota</taxon>
        <taxon>Clostridia</taxon>
        <taxon>Eubacteriales</taxon>
        <taxon>Eubacteriaceae</taxon>
        <taxon>Alkalibaculum</taxon>
    </lineage>
</organism>
<dbReference type="HAMAP" id="MF_00707">
    <property type="entry name" value="UPF0735"/>
    <property type="match status" value="1"/>
</dbReference>
<proteinExistence type="inferred from homology"/>
<dbReference type="RefSeq" id="WP_152806099.1">
    <property type="nucleotide sequence ID" value="NZ_WHNX01000031.1"/>
</dbReference>
<name>A0A6A7KBZ4_9FIRM</name>
<dbReference type="PROSITE" id="PS51671">
    <property type="entry name" value="ACT"/>
    <property type="match status" value="1"/>
</dbReference>
<keyword evidence="4" id="KW-1185">Reference proteome</keyword>
<comment type="caution">
    <text evidence="3">The sequence shown here is derived from an EMBL/GenBank/DDBJ whole genome shotgun (WGS) entry which is preliminary data.</text>
</comment>
<feature type="domain" description="ACT" evidence="2">
    <location>
        <begin position="68"/>
        <end position="143"/>
    </location>
</feature>
<evidence type="ECO:0000256" key="1">
    <source>
        <dbReference type="HAMAP-Rule" id="MF_00707"/>
    </source>
</evidence>
<reference evidence="3 4" key="1">
    <citation type="submission" date="2019-10" db="EMBL/GenBank/DDBJ databases">
        <title>Alkalibaculum tamaniensis sp.nov., a new alkaliphilic acetogen, isolated on methoxylated aromatics from a mud volcano.</title>
        <authorList>
            <person name="Khomyakova M.A."/>
            <person name="Merkel A.Y."/>
            <person name="Bonch-Osmolovskaya E.A."/>
            <person name="Slobodkin A.I."/>
        </authorList>
    </citation>
    <scope>NUCLEOTIDE SEQUENCE [LARGE SCALE GENOMIC DNA]</scope>
    <source>
        <strain evidence="3 4">M08DMB</strain>
    </source>
</reference>
<gene>
    <name evidence="3" type="ORF">GC105_14110</name>
</gene>
<dbReference type="InterPro" id="IPR002912">
    <property type="entry name" value="ACT_dom"/>
</dbReference>
<dbReference type="PIRSF" id="PIRSF025624">
    <property type="entry name" value="ACT_PheB"/>
    <property type="match status" value="1"/>
</dbReference>
<dbReference type="InterPro" id="IPR045865">
    <property type="entry name" value="ACT-like_dom_sf"/>
</dbReference>
<sequence length="144" mass="16092">MLTKYLIVSKEILPDYYDKVIEARNLIDSRKVKGVSEAVKKVGISRSTFYKYKDYIFVPSSDLGRKATFSFVLEHHKGILSNILNIIADKNGNILTINQDIPINSNAIVTITLDVLEMSISIDQMIMDLSQINGVASAKLIAIE</sequence>
<dbReference type="Gene3D" id="3.30.70.260">
    <property type="match status" value="1"/>
</dbReference>
<dbReference type="NCBIfam" id="NF003361">
    <property type="entry name" value="PRK04435.1"/>
    <property type="match status" value="1"/>
</dbReference>